<dbReference type="RefSeq" id="WP_048454220.1">
    <property type="nucleotide sequence ID" value="NZ_JBNNPJ010000049.1"/>
</dbReference>
<dbReference type="EMBL" id="LABZ01000265">
    <property type="protein sequence ID" value="KMO30747.1"/>
    <property type="molecule type" value="Genomic_DNA"/>
</dbReference>
<sequence>MSLRDRYEEAVRGLRARVDAMRRDGHPPEAIARDVHAERRRLAVHYKGLTPEPHRTLIEERTVRVYGNPQGPTIDFLRAQGKSWEAIIDGATRPGPPIGPIPGPEDGRT</sequence>
<feature type="region of interest" description="Disordered" evidence="1">
    <location>
        <begin position="88"/>
        <end position="109"/>
    </location>
</feature>
<dbReference type="OrthoDB" id="6940539at2"/>
<dbReference type="Proteomes" id="UP000036449">
    <property type="component" value="Unassembled WGS sequence"/>
</dbReference>
<gene>
    <name evidence="2" type="ORF">VQ03_28180</name>
</gene>
<protein>
    <submittedName>
        <fullName evidence="2">Cell wall-binding protein</fullName>
    </submittedName>
</protein>
<evidence type="ECO:0000256" key="1">
    <source>
        <dbReference type="SAM" id="MobiDB-lite"/>
    </source>
</evidence>
<reference evidence="2 3" key="1">
    <citation type="submission" date="2015-03" db="EMBL/GenBank/DDBJ databases">
        <title>Genome sequencing of Methylobacterium tarhaniae DSM 25844.</title>
        <authorList>
            <person name="Chaudhry V."/>
            <person name="Patil P.B."/>
        </authorList>
    </citation>
    <scope>NUCLEOTIDE SEQUENCE [LARGE SCALE GENOMIC DNA]</scope>
    <source>
        <strain evidence="2 3">DSM 25844</strain>
    </source>
</reference>
<dbReference type="PATRIC" id="fig|1187852.3.peg.3893"/>
<name>A0A0J6SAJ4_9HYPH</name>
<dbReference type="AlphaFoldDB" id="A0A0J6SAJ4"/>
<evidence type="ECO:0000313" key="2">
    <source>
        <dbReference type="EMBL" id="KMO30747.1"/>
    </source>
</evidence>
<evidence type="ECO:0000313" key="3">
    <source>
        <dbReference type="Proteomes" id="UP000036449"/>
    </source>
</evidence>
<feature type="compositionally biased region" description="Pro residues" evidence="1">
    <location>
        <begin position="94"/>
        <end position="103"/>
    </location>
</feature>
<comment type="caution">
    <text evidence="2">The sequence shown here is derived from an EMBL/GenBank/DDBJ whole genome shotgun (WGS) entry which is preliminary data.</text>
</comment>
<accession>A0A0J6SAJ4</accession>
<proteinExistence type="predicted"/>
<keyword evidence="3" id="KW-1185">Reference proteome</keyword>
<organism evidence="2 3">
    <name type="scientific">Methylobacterium tarhaniae</name>
    <dbReference type="NCBI Taxonomy" id="1187852"/>
    <lineage>
        <taxon>Bacteria</taxon>
        <taxon>Pseudomonadati</taxon>
        <taxon>Pseudomonadota</taxon>
        <taxon>Alphaproteobacteria</taxon>
        <taxon>Hyphomicrobiales</taxon>
        <taxon>Methylobacteriaceae</taxon>
        <taxon>Methylobacterium</taxon>
    </lineage>
</organism>